<gene>
    <name evidence="1" type="ORF">UFOPK3773_02191</name>
</gene>
<protein>
    <submittedName>
        <fullName evidence="1">Unannotated protein</fullName>
    </submittedName>
</protein>
<organism evidence="1">
    <name type="scientific">freshwater metagenome</name>
    <dbReference type="NCBI Taxonomy" id="449393"/>
    <lineage>
        <taxon>unclassified sequences</taxon>
        <taxon>metagenomes</taxon>
        <taxon>ecological metagenomes</taxon>
    </lineage>
</organism>
<evidence type="ECO:0000313" key="1">
    <source>
        <dbReference type="EMBL" id="CAB4963818.1"/>
    </source>
</evidence>
<proteinExistence type="predicted"/>
<dbReference type="AlphaFoldDB" id="A0A6J7L543"/>
<accession>A0A6J7L543</accession>
<reference evidence="1" key="1">
    <citation type="submission" date="2020-05" db="EMBL/GenBank/DDBJ databases">
        <authorList>
            <person name="Chiriac C."/>
            <person name="Salcher M."/>
            <person name="Ghai R."/>
            <person name="Kavagutti S V."/>
        </authorList>
    </citation>
    <scope>NUCLEOTIDE SEQUENCE</scope>
</reference>
<name>A0A6J7L543_9ZZZZ</name>
<dbReference type="EMBL" id="CAFBNF010000349">
    <property type="protein sequence ID" value="CAB4963818.1"/>
    <property type="molecule type" value="Genomic_DNA"/>
</dbReference>
<sequence length="157" mass="16679">MPPLAVSVWLYATPVVPTGRLPVDTVGPVADEFEQRRAEPDETTAWLKPTCVPAVPSAFSTPMVALAPLSLAVEPVRASRYWKVMSPVPSSINACMVTPEPATENTATLSHVTTNWRLGALPFTSVQMVPPAVGLRSSHHGATKLLGSLVVGMPTLE</sequence>